<evidence type="ECO:0000256" key="1">
    <source>
        <dbReference type="SAM" id="MobiDB-lite"/>
    </source>
</evidence>
<gene>
    <name evidence="2" type="ORF">QCA50_011863</name>
</gene>
<comment type="caution">
    <text evidence="2">The sequence shown here is derived from an EMBL/GenBank/DDBJ whole genome shotgun (WGS) entry which is preliminary data.</text>
</comment>
<evidence type="ECO:0008006" key="4">
    <source>
        <dbReference type="Google" id="ProtNLM"/>
    </source>
</evidence>
<name>A0AAW0FTS9_9APHY</name>
<accession>A0AAW0FTS9</accession>
<organism evidence="2 3">
    <name type="scientific">Cerrena zonata</name>
    <dbReference type="NCBI Taxonomy" id="2478898"/>
    <lineage>
        <taxon>Eukaryota</taxon>
        <taxon>Fungi</taxon>
        <taxon>Dikarya</taxon>
        <taxon>Basidiomycota</taxon>
        <taxon>Agaricomycotina</taxon>
        <taxon>Agaricomycetes</taxon>
        <taxon>Polyporales</taxon>
        <taxon>Cerrenaceae</taxon>
        <taxon>Cerrena</taxon>
    </lineage>
</organism>
<sequence length="529" mass="60581">MSNTLPSFQDVMEFINRNRHDPQPTSRRRGKSRYSDFSKILNGGTRCLGKRSVSPSSDNVRPDQVKRVRLYDSAADQRCMFTMPPEIHDYILQMFWDHKNIVCSSPETIQACALTSKGWWAIARRHIFRAITLESCDELEELTEVMGTVKDAICWMQRVRIIGSLPPYGQRQSKQLPSQLAQRDRWIYDFPAKIEARRKEALIHHTNLNSFYPYNVRILELFNVGHLSDVPNDCEWFGYWTSYLSLLEHVETFYSDSCEMSPNAMTAIIRSLPRVVNVSLADVNLELPNHVAIRDLTNPTLLNEKENIRAQRGLDFEEASQNGVHYTIWHPPPFLKNLSVIRKRLDGPSLDLLWIYGWFSPSRVSSSIISLDLSGRVELQSIFRLLAALGPAPTLQSFGMFAGCSESVLKICNFDISLLTGLRSLLLRGGKLDRLQTQAMCYILSLVNAPHLREFTIVMEFDKRLKSAPNLDEALTGKQFSNLSVFVLECLDVMSSDWPIISEKVSNMFPQMKDRGILTTRLSNRPHLF</sequence>
<evidence type="ECO:0000313" key="2">
    <source>
        <dbReference type="EMBL" id="KAK7685028.1"/>
    </source>
</evidence>
<reference evidence="2 3" key="1">
    <citation type="submission" date="2022-09" db="EMBL/GenBank/DDBJ databases">
        <authorList>
            <person name="Palmer J.M."/>
        </authorList>
    </citation>
    <scope>NUCLEOTIDE SEQUENCE [LARGE SCALE GENOMIC DNA]</scope>
    <source>
        <strain evidence="2 3">DSM 7382</strain>
    </source>
</reference>
<proteinExistence type="predicted"/>
<feature type="region of interest" description="Disordered" evidence="1">
    <location>
        <begin position="15"/>
        <end position="34"/>
    </location>
</feature>
<dbReference type="EMBL" id="JASBNA010000022">
    <property type="protein sequence ID" value="KAK7685028.1"/>
    <property type="molecule type" value="Genomic_DNA"/>
</dbReference>
<keyword evidence="3" id="KW-1185">Reference proteome</keyword>
<dbReference type="AlphaFoldDB" id="A0AAW0FTS9"/>
<protein>
    <recommendedName>
        <fullName evidence="4">F-box domain-containing protein</fullName>
    </recommendedName>
</protein>
<evidence type="ECO:0000313" key="3">
    <source>
        <dbReference type="Proteomes" id="UP001385951"/>
    </source>
</evidence>
<dbReference type="Proteomes" id="UP001385951">
    <property type="component" value="Unassembled WGS sequence"/>
</dbReference>